<reference evidence="3" key="1">
    <citation type="submission" date="2017-05" db="UniProtKB">
        <authorList>
            <consortium name="EnsemblMetazoa"/>
        </authorList>
    </citation>
    <scope>IDENTIFICATION</scope>
</reference>
<evidence type="ECO:0000313" key="3">
    <source>
        <dbReference type="EnsemblMetazoa" id="Aqu2.1.16938_001"/>
    </source>
</evidence>
<dbReference type="InterPro" id="IPR035979">
    <property type="entry name" value="RBD_domain_sf"/>
</dbReference>
<evidence type="ECO:0000259" key="2">
    <source>
        <dbReference type="PROSITE" id="PS50102"/>
    </source>
</evidence>
<dbReference type="AlphaFoldDB" id="A0A1X7TPS7"/>
<keyword evidence="1" id="KW-0694">RNA-binding</keyword>
<dbReference type="SMART" id="SM00360">
    <property type="entry name" value="RRM"/>
    <property type="match status" value="1"/>
</dbReference>
<dbReference type="SUPFAM" id="SSF54928">
    <property type="entry name" value="RNA-binding domain, RBD"/>
    <property type="match status" value="1"/>
</dbReference>
<feature type="domain" description="RRM" evidence="2">
    <location>
        <begin position="5"/>
        <end position="75"/>
    </location>
</feature>
<dbReference type="PROSITE" id="PS50102">
    <property type="entry name" value="RRM"/>
    <property type="match status" value="1"/>
</dbReference>
<name>A0A1X7TPS7_AMPQE</name>
<accession>A0A1X7TPS7</accession>
<dbReference type="OrthoDB" id="79941at2759"/>
<dbReference type="Gene3D" id="3.30.70.330">
    <property type="match status" value="1"/>
</dbReference>
<protein>
    <recommendedName>
        <fullName evidence="2">RRM domain-containing protein</fullName>
    </recommendedName>
</protein>
<dbReference type="STRING" id="400682.A0A1X7TPS7"/>
<dbReference type="GO" id="GO:0003723">
    <property type="term" value="F:RNA binding"/>
    <property type="evidence" value="ECO:0007669"/>
    <property type="project" value="UniProtKB-UniRule"/>
</dbReference>
<dbReference type="PANTHER" id="PTHR48038">
    <property type="entry name" value="RIBONUCLEOPROTEIN RB97D"/>
    <property type="match status" value="1"/>
</dbReference>
<dbReference type="InParanoid" id="A0A1X7TPS7"/>
<proteinExistence type="predicted"/>
<sequence length="77" mass="8487">MANVTKLYVGNLSETVTSKHLKELFGNFGQVDEVAVLRGFGFVHFRRNSDATAALKALDDTEFMGSHIQVQVPSHAH</sequence>
<dbReference type="InterPro" id="IPR000504">
    <property type="entry name" value="RRM_dom"/>
</dbReference>
<evidence type="ECO:0000256" key="1">
    <source>
        <dbReference type="PROSITE-ProRule" id="PRU00176"/>
    </source>
</evidence>
<dbReference type="Pfam" id="PF00076">
    <property type="entry name" value="RRM_1"/>
    <property type="match status" value="1"/>
</dbReference>
<organism evidence="3">
    <name type="scientific">Amphimedon queenslandica</name>
    <name type="common">Sponge</name>
    <dbReference type="NCBI Taxonomy" id="400682"/>
    <lineage>
        <taxon>Eukaryota</taxon>
        <taxon>Metazoa</taxon>
        <taxon>Porifera</taxon>
        <taxon>Demospongiae</taxon>
        <taxon>Heteroscleromorpha</taxon>
        <taxon>Haplosclerida</taxon>
        <taxon>Niphatidae</taxon>
        <taxon>Amphimedon</taxon>
    </lineage>
</organism>
<dbReference type="EnsemblMetazoa" id="Aqu2.1.16938_001">
    <property type="protein sequence ID" value="Aqu2.1.16938_001"/>
    <property type="gene ID" value="Aqu2.1.16938"/>
</dbReference>
<dbReference type="PANTHER" id="PTHR48038:SF1">
    <property type="entry name" value="RIBONUCLEOPROTEIN RB97D"/>
    <property type="match status" value="1"/>
</dbReference>
<dbReference type="InterPro" id="IPR012677">
    <property type="entry name" value="Nucleotide-bd_a/b_plait_sf"/>
</dbReference>